<organism evidence="1 2">
    <name type="scientific">Runella salmonicolor</name>
    <dbReference type="NCBI Taxonomy" id="2950278"/>
    <lineage>
        <taxon>Bacteria</taxon>
        <taxon>Pseudomonadati</taxon>
        <taxon>Bacteroidota</taxon>
        <taxon>Cytophagia</taxon>
        <taxon>Cytophagales</taxon>
        <taxon>Spirosomataceae</taxon>
        <taxon>Runella</taxon>
    </lineage>
</organism>
<keyword evidence="2" id="KW-1185">Reference proteome</keyword>
<reference evidence="1 2" key="1">
    <citation type="submission" date="2022-06" db="EMBL/GenBank/DDBJ databases">
        <title>Runella sp. S5 genome sequencing.</title>
        <authorList>
            <person name="Park S."/>
        </authorList>
    </citation>
    <scope>NUCLEOTIDE SEQUENCE [LARGE SCALE GENOMIC DNA]</scope>
    <source>
        <strain evidence="1 2">S5</strain>
    </source>
</reference>
<gene>
    <name evidence="1" type="ORF">NCI00_07125</name>
</gene>
<evidence type="ECO:0000313" key="2">
    <source>
        <dbReference type="Proteomes" id="UP001204772"/>
    </source>
</evidence>
<accession>A0ABT1FKZ0</accession>
<protein>
    <submittedName>
        <fullName evidence="1">Uncharacterized protein</fullName>
    </submittedName>
</protein>
<evidence type="ECO:0000313" key="1">
    <source>
        <dbReference type="EMBL" id="MCP1382190.1"/>
    </source>
</evidence>
<dbReference type="Proteomes" id="UP001204772">
    <property type="component" value="Unassembled WGS sequence"/>
</dbReference>
<dbReference type="RefSeq" id="WP_253526284.1">
    <property type="nucleotide sequence ID" value="NZ_JAMZEL010000002.1"/>
</dbReference>
<dbReference type="EMBL" id="JAMZEL010000002">
    <property type="protein sequence ID" value="MCP1382190.1"/>
    <property type="molecule type" value="Genomic_DNA"/>
</dbReference>
<comment type="caution">
    <text evidence="1">The sequence shown here is derived from an EMBL/GenBank/DDBJ whole genome shotgun (WGS) entry which is preliminary data.</text>
</comment>
<name>A0ABT1FKZ0_9BACT</name>
<sequence>MAKLAPLTPSFVCLLSFFGRSPRLSKEMGLGKSASPTHNTPAMTMLMTHFAAFDWTLTIPTSSNP</sequence>
<proteinExistence type="predicted"/>